<dbReference type="PANTHER" id="PTHR33103">
    <property type="entry name" value="OS01G0153900 PROTEIN"/>
    <property type="match status" value="1"/>
</dbReference>
<dbReference type="PANTHER" id="PTHR33103:SF27">
    <property type="entry name" value="OS04G0594700 PROTEIN"/>
    <property type="match status" value="1"/>
</dbReference>
<evidence type="ECO:0000313" key="2">
    <source>
        <dbReference type="Proteomes" id="UP001180020"/>
    </source>
</evidence>
<dbReference type="EMBL" id="JAUJYO010000003">
    <property type="protein sequence ID" value="KAK1320075.1"/>
    <property type="molecule type" value="Genomic_DNA"/>
</dbReference>
<reference evidence="1" key="1">
    <citation type="journal article" date="2023" name="Nat. Commun.">
        <title>Diploid and tetraploid genomes of Acorus and the evolution of monocots.</title>
        <authorList>
            <person name="Ma L."/>
            <person name="Liu K.W."/>
            <person name="Li Z."/>
            <person name="Hsiao Y.Y."/>
            <person name="Qi Y."/>
            <person name="Fu T."/>
            <person name="Tang G.D."/>
            <person name="Zhang D."/>
            <person name="Sun W.H."/>
            <person name="Liu D.K."/>
            <person name="Li Y."/>
            <person name="Chen G.Z."/>
            <person name="Liu X.D."/>
            <person name="Liao X.Y."/>
            <person name="Jiang Y.T."/>
            <person name="Yu X."/>
            <person name="Hao Y."/>
            <person name="Huang J."/>
            <person name="Zhao X.W."/>
            <person name="Ke S."/>
            <person name="Chen Y.Y."/>
            <person name="Wu W.L."/>
            <person name="Hsu J.L."/>
            <person name="Lin Y.F."/>
            <person name="Huang M.D."/>
            <person name="Li C.Y."/>
            <person name="Huang L."/>
            <person name="Wang Z.W."/>
            <person name="Zhao X."/>
            <person name="Zhong W.Y."/>
            <person name="Peng D.H."/>
            <person name="Ahmad S."/>
            <person name="Lan S."/>
            <person name="Zhang J.S."/>
            <person name="Tsai W.C."/>
            <person name="Van de Peer Y."/>
            <person name="Liu Z.J."/>
        </authorList>
    </citation>
    <scope>NUCLEOTIDE SEQUENCE</scope>
    <source>
        <strain evidence="1">CP</strain>
    </source>
</reference>
<name>A0AAV9F2F1_ACOCL</name>
<dbReference type="Pfam" id="PF05056">
    <property type="entry name" value="DUF674"/>
    <property type="match status" value="3"/>
</dbReference>
<organism evidence="1 2">
    <name type="scientific">Acorus calamus</name>
    <name type="common">Sweet flag</name>
    <dbReference type="NCBI Taxonomy" id="4465"/>
    <lineage>
        <taxon>Eukaryota</taxon>
        <taxon>Viridiplantae</taxon>
        <taxon>Streptophyta</taxon>
        <taxon>Embryophyta</taxon>
        <taxon>Tracheophyta</taxon>
        <taxon>Spermatophyta</taxon>
        <taxon>Magnoliopsida</taxon>
        <taxon>Liliopsida</taxon>
        <taxon>Acoraceae</taxon>
        <taxon>Acorus</taxon>
    </lineage>
</organism>
<gene>
    <name evidence="1" type="ORF">QJS10_CPA03g01474</name>
</gene>
<evidence type="ECO:0000313" key="1">
    <source>
        <dbReference type="EMBL" id="KAK1320075.1"/>
    </source>
</evidence>
<keyword evidence="2" id="KW-1185">Reference proteome</keyword>
<reference evidence="1" key="2">
    <citation type="submission" date="2023-06" db="EMBL/GenBank/DDBJ databases">
        <authorList>
            <person name="Ma L."/>
            <person name="Liu K.-W."/>
            <person name="Li Z."/>
            <person name="Hsiao Y.-Y."/>
            <person name="Qi Y."/>
            <person name="Fu T."/>
            <person name="Tang G."/>
            <person name="Zhang D."/>
            <person name="Sun W.-H."/>
            <person name="Liu D.-K."/>
            <person name="Li Y."/>
            <person name="Chen G.-Z."/>
            <person name="Liu X.-D."/>
            <person name="Liao X.-Y."/>
            <person name="Jiang Y.-T."/>
            <person name="Yu X."/>
            <person name="Hao Y."/>
            <person name="Huang J."/>
            <person name="Zhao X.-W."/>
            <person name="Ke S."/>
            <person name="Chen Y.-Y."/>
            <person name="Wu W.-L."/>
            <person name="Hsu J.-L."/>
            <person name="Lin Y.-F."/>
            <person name="Huang M.-D."/>
            <person name="Li C.-Y."/>
            <person name="Huang L."/>
            <person name="Wang Z.-W."/>
            <person name="Zhao X."/>
            <person name="Zhong W.-Y."/>
            <person name="Peng D.-H."/>
            <person name="Ahmad S."/>
            <person name="Lan S."/>
            <person name="Zhang J.-S."/>
            <person name="Tsai W.-C."/>
            <person name="Van De Peer Y."/>
            <person name="Liu Z.-J."/>
        </authorList>
    </citation>
    <scope>NUCLEOTIDE SEQUENCE</scope>
    <source>
        <strain evidence="1">CP</strain>
        <tissue evidence="1">Leaves</tissue>
    </source>
</reference>
<dbReference type="AlphaFoldDB" id="A0AAV9F2F1"/>
<comment type="caution">
    <text evidence="1">The sequence shown here is derived from an EMBL/GenBank/DDBJ whole genome shotgun (WGS) entry which is preliminary data.</text>
</comment>
<sequence length="538" mass="59822">MASNLEEVKLLVDKDRNQVVFAESNKDLVDFLFSFLTLPLGRIVTLLGKGHLDGCIDNIYESVENLQECHFQSKACRELLLRPRSASDDQCRSLAIQIGQPEIHYKYFVLDLLKYALVSKAPLSKAFLPGGGSSGEEEKSKIKVNLSLKEDFVELLFGFLTLPLGSIVKLFSGQSSIGCLDNLYKSAQVFSNGDNVKFNTPYTNKLLSPKIPEHFGCYCNLLGVGESEDHYYQDMANNLKVKLLVDKDTNQVVLAESNKDLVDLLFSFLTLPLGRVVSLLGKGHLDGCINNIYGSVDNLEERHVHVKACREMLLHPRSASEVQCMESLAIQIGQPEIHYKYFLCPSSCEGYGGGYYYPYISLVGNTQSNRCDKVMDKEVLDLLKYALISKDPISKVFLTGGGSSGEDVRSKIKCESNSQECGKVNQNIIIIKLVRKLNGKVLFAEVEEDFVELLFGFLTLSLGFIVKLFGGQSSIGCLNLYKSAQVISNGDYVRFKGPYTDTLLSPKIPKHFGSSWNLFGVEESSVSYVDFPGKYATF</sequence>
<protein>
    <submittedName>
        <fullName evidence="1">Uncharacterized protein</fullName>
    </submittedName>
</protein>
<dbReference type="InterPro" id="IPR007750">
    <property type="entry name" value="DUF674"/>
</dbReference>
<accession>A0AAV9F2F1</accession>
<dbReference type="Proteomes" id="UP001180020">
    <property type="component" value="Unassembled WGS sequence"/>
</dbReference>
<proteinExistence type="predicted"/>